<evidence type="ECO:0000313" key="1">
    <source>
        <dbReference type="EMBL" id="RID86533.1"/>
    </source>
</evidence>
<evidence type="ECO:0000313" key="2">
    <source>
        <dbReference type="Proteomes" id="UP000266016"/>
    </source>
</evidence>
<dbReference type="SUPFAM" id="SSF158430">
    <property type="entry name" value="Bacillus cereus metalloprotein-like"/>
    <property type="match status" value="2"/>
</dbReference>
<protein>
    <submittedName>
        <fullName evidence="1">DUF2935 domain-containing protein</fullName>
    </submittedName>
</protein>
<accession>A0A398BG74</accession>
<comment type="caution">
    <text evidence="1">The sequence shown here is derived from an EMBL/GenBank/DDBJ whole genome shotgun (WGS) entry which is preliminary data.</text>
</comment>
<dbReference type="AlphaFoldDB" id="A0A398BG74"/>
<organism evidence="1 2">
    <name type="scientific">Peribacillus asahii</name>
    <dbReference type="NCBI Taxonomy" id="228899"/>
    <lineage>
        <taxon>Bacteria</taxon>
        <taxon>Bacillati</taxon>
        <taxon>Bacillota</taxon>
        <taxon>Bacilli</taxon>
        <taxon>Bacillales</taxon>
        <taxon>Bacillaceae</taxon>
        <taxon>Peribacillus</taxon>
    </lineage>
</organism>
<proteinExistence type="predicted"/>
<dbReference type="RefSeq" id="WP_119116923.1">
    <property type="nucleotide sequence ID" value="NZ_QWVS01000015.1"/>
</dbReference>
<reference evidence="1 2" key="1">
    <citation type="submission" date="2018-08" db="EMBL/GenBank/DDBJ databases">
        <title>Bacillus jemisoniae sp. nov., Bacillus chryseoplanitiae sp. nov., Bacillus resnikiae sp. nov., and Bacillus frankliniae sp. nov., isolated from Viking spacecraft and associated surfaces.</title>
        <authorList>
            <person name="Seuylemezian A."/>
            <person name="Vaishampayan P."/>
        </authorList>
    </citation>
    <scope>NUCLEOTIDE SEQUENCE [LARGE SCALE GENOMIC DNA]</scope>
    <source>
        <strain evidence="1 2">MA001</strain>
    </source>
</reference>
<dbReference type="InterPro" id="IPR021328">
    <property type="entry name" value="CotB-like"/>
</dbReference>
<sequence length="274" mass="31564">MSKSGRRDVVAAEYEQSAKFEHGFWLQILGDHARFIHDSLAPKEKEEIDRANYFIHTFDRLLESVGTMNMIQLSKKAEEEALRFRMVKLTLIEKLLLGKVTIHLGPTFINHMVNELEEYLRLLGYLKLGKIPPIAHALHQHLLWTLDAAGHAGAISDNMDRIEKKIKEQSNRFTKDFEAFYLKAVEMTGYLRTNLSIFPALTRFNENVTLEMQLFMGFLKEIEELELSEQALGTFAPLMADHMFREECYYLTKLAQATGGNMPNCNPAKPRINK</sequence>
<gene>
    <name evidence="1" type="ORF">D1953_09390</name>
</gene>
<dbReference type="Pfam" id="PF11155">
    <property type="entry name" value="DUF2935"/>
    <property type="match status" value="2"/>
</dbReference>
<dbReference type="Proteomes" id="UP000266016">
    <property type="component" value="Unassembled WGS sequence"/>
</dbReference>
<dbReference type="EMBL" id="QWVS01000015">
    <property type="protein sequence ID" value="RID86533.1"/>
    <property type="molecule type" value="Genomic_DNA"/>
</dbReference>
<dbReference type="Gene3D" id="1.20.1260.120">
    <property type="entry name" value="Protein of unknown function DUF2935"/>
    <property type="match status" value="1"/>
</dbReference>
<name>A0A398BG74_9BACI</name>
<keyword evidence="2" id="KW-1185">Reference proteome</keyword>